<comment type="similarity">
    <text evidence="7">Belongs to the transglycosylase MltG family.</text>
</comment>
<evidence type="ECO:0000256" key="4">
    <source>
        <dbReference type="ARBA" id="ARBA00023136"/>
    </source>
</evidence>
<dbReference type="HAMAP" id="MF_02065">
    <property type="entry name" value="MltG"/>
    <property type="match status" value="1"/>
</dbReference>
<evidence type="ECO:0000256" key="5">
    <source>
        <dbReference type="ARBA" id="ARBA00023239"/>
    </source>
</evidence>
<organism evidence="8 9">
    <name type="scientific">Candidatus Avibacteroides avistercoris</name>
    <dbReference type="NCBI Taxonomy" id="2840690"/>
    <lineage>
        <taxon>Bacteria</taxon>
        <taxon>Pseudomonadati</taxon>
        <taxon>Bacteroidota</taxon>
        <taxon>Bacteroidia</taxon>
        <taxon>Bacteroidales</taxon>
        <taxon>Bacteroidaceae</taxon>
        <taxon>Bacteroidaceae incertae sedis</taxon>
        <taxon>Candidatus Avibacteroides</taxon>
    </lineage>
</organism>
<feature type="site" description="Important for catalytic activity" evidence="7">
    <location>
        <position position="235"/>
    </location>
</feature>
<comment type="catalytic activity">
    <reaction evidence="7">
        <text>a peptidoglycan chain = a peptidoglycan chain with N-acetyl-1,6-anhydromuramyl-[peptide] at the reducing end + a peptidoglycan chain with N-acetylglucosamine at the non-reducing end.</text>
        <dbReference type="EC" id="4.2.2.29"/>
    </reaction>
</comment>
<protein>
    <recommendedName>
        <fullName evidence="7">Endolytic murein transglycosylase</fullName>
        <ecNumber evidence="7">4.2.2.29</ecNumber>
    </recommendedName>
    <alternativeName>
        <fullName evidence="7">Peptidoglycan lytic transglycosylase</fullName>
    </alternativeName>
    <alternativeName>
        <fullName evidence="7">Peptidoglycan polymerization terminase</fullName>
    </alternativeName>
</protein>
<sequence length="359" mass="39287">MTWSKAWRRVIVWTIGTCSMTLGKRKAAAIAAICLALLAAGVTLACAMLVPAVAGDAAVVLLIDGDDTRDSVSVRLDSLLKPLPAWGVSLAGNMAGMPVRTGHYVLTGDDSALDVFYKLRGGLQQPVDLVVPSVRTSGQLAARLASQLMLDSASIARALGDSAVCARHGFTRQTMPAMFIPDTYEVYWDTGVDRLLSRMHREYDAFWNERRRAKAEALGMTPLEVSVLASIVDEETAIDDEKPTVAGLYVNRLRRGMPLQADPTVKYAVGDFGLQRILHKHLQVDSPYNTYLHPGLPPGPIRVPSVAGIDAVLDCERHDYLYMCAKEDFSGRHNFASTLARHNANAARYRRALDRRGIR</sequence>
<accession>A0A9D2UGV9</accession>
<reference evidence="8" key="2">
    <citation type="submission" date="2021-04" db="EMBL/GenBank/DDBJ databases">
        <authorList>
            <person name="Gilroy R."/>
        </authorList>
    </citation>
    <scope>NUCLEOTIDE SEQUENCE</scope>
    <source>
        <strain evidence="8">MalCec1-1739</strain>
    </source>
</reference>
<comment type="function">
    <text evidence="7">Functions as a peptidoglycan terminase that cleaves nascent peptidoglycan strands endolytically to terminate their elongation.</text>
</comment>
<evidence type="ECO:0000256" key="7">
    <source>
        <dbReference type="HAMAP-Rule" id="MF_02065"/>
    </source>
</evidence>
<dbReference type="GO" id="GO:0071555">
    <property type="term" value="P:cell wall organization"/>
    <property type="evidence" value="ECO:0007669"/>
    <property type="project" value="UniProtKB-KW"/>
</dbReference>
<dbReference type="GO" id="GO:0009252">
    <property type="term" value="P:peptidoglycan biosynthetic process"/>
    <property type="evidence" value="ECO:0007669"/>
    <property type="project" value="UniProtKB-UniRule"/>
</dbReference>
<dbReference type="PANTHER" id="PTHR30518">
    <property type="entry name" value="ENDOLYTIC MUREIN TRANSGLYCOSYLASE"/>
    <property type="match status" value="1"/>
</dbReference>
<keyword evidence="4 7" id="KW-0472">Membrane</keyword>
<dbReference type="InterPro" id="IPR003770">
    <property type="entry name" value="MLTG-like"/>
</dbReference>
<dbReference type="EMBL" id="DWUP01000006">
    <property type="protein sequence ID" value="HJD52141.1"/>
    <property type="molecule type" value="Genomic_DNA"/>
</dbReference>
<dbReference type="Pfam" id="PF02618">
    <property type="entry name" value="YceG"/>
    <property type="match status" value="1"/>
</dbReference>
<evidence type="ECO:0000313" key="8">
    <source>
        <dbReference type="EMBL" id="HJD52141.1"/>
    </source>
</evidence>
<reference evidence="8" key="1">
    <citation type="journal article" date="2021" name="PeerJ">
        <title>Extensive microbial diversity within the chicken gut microbiome revealed by metagenomics and culture.</title>
        <authorList>
            <person name="Gilroy R."/>
            <person name="Ravi A."/>
            <person name="Getino M."/>
            <person name="Pursley I."/>
            <person name="Horton D.L."/>
            <person name="Alikhan N.F."/>
            <person name="Baker D."/>
            <person name="Gharbi K."/>
            <person name="Hall N."/>
            <person name="Watson M."/>
            <person name="Adriaenssens E.M."/>
            <person name="Foster-Nyarko E."/>
            <person name="Jarju S."/>
            <person name="Secka A."/>
            <person name="Antonio M."/>
            <person name="Oren A."/>
            <person name="Chaudhuri R.R."/>
            <person name="La Ragione R."/>
            <person name="Hildebrand F."/>
            <person name="Pallen M.J."/>
        </authorList>
    </citation>
    <scope>NUCLEOTIDE SEQUENCE</scope>
    <source>
        <strain evidence="8">MalCec1-1739</strain>
    </source>
</reference>
<dbReference type="PANTHER" id="PTHR30518:SF2">
    <property type="entry name" value="ENDOLYTIC MUREIN TRANSGLYCOSYLASE"/>
    <property type="match status" value="1"/>
</dbReference>
<dbReference type="EC" id="4.2.2.29" evidence="7"/>
<dbReference type="Gene3D" id="3.30.160.60">
    <property type="entry name" value="Classic Zinc Finger"/>
    <property type="match status" value="1"/>
</dbReference>
<evidence type="ECO:0000256" key="2">
    <source>
        <dbReference type="ARBA" id="ARBA00022692"/>
    </source>
</evidence>
<keyword evidence="3 7" id="KW-1133">Transmembrane helix</keyword>
<keyword evidence="2 7" id="KW-0812">Transmembrane</keyword>
<name>A0A9D2UGV9_9BACT</name>
<evidence type="ECO:0000256" key="1">
    <source>
        <dbReference type="ARBA" id="ARBA00022475"/>
    </source>
</evidence>
<keyword evidence="1 7" id="KW-1003">Cell membrane</keyword>
<dbReference type="GO" id="GO:0005886">
    <property type="term" value="C:plasma membrane"/>
    <property type="evidence" value="ECO:0007669"/>
    <property type="project" value="UniProtKB-UniRule"/>
</dbReference>
<comment type="caution">
    <text evidence="8">The sequence shown here is derived from an EMBL/GenBank/DDBJ whole genome shotgun (WGS) entry which is preliminary data.</text>
</comment>
<evidence type="ECO:0000313" key="9">
    <source>
        <dbReference type="Proteomes" id="UP000787625"/>
    </source>
</evidence>
<evidence type="ECO:0000256" key="3">
    <source>
        <dbReference type="ARBA" id="ARBA00022989"/>
    </source>
</evidence>
<gene>
    <name evidence="7 8" type="primary">mltG</name>
    <name evidence="8" type="ORF">IAA93_00215</name>
</gene>
<dbReference type="CDD" id="cd08010">
    <property type="entry name" value="MltG_like"/>
    <property type="match status" value="1"/>
</dbReference>
<keyword evidence="5 7" id="KW-0456">Lyase</keyword>
<dbReference type="AlphaFoldDB" id="A0A9D2UGV9"/>
<keyword evidence="6 7" id="KW-0961">Cell wall biogenesis/degradation</keyword>
<dbReference type="NCBIfam" id="TIGR00247">
    <property type="entry name" value="endolytic transglycosylase MltG"/>
    <property type="match status" value="1"/>
</dbReference>
<proteinExistence type="inferred from homology"/>
<evidence type="ECO:0000256" key="6">
    <source>
        <dbReference type="ARBA" id="ARBA00023316"/>
    </source>
</evidence>
<dbReference type="GO" id="GO:0008932">
    <property type="term" value="F:lytic endotransglycosylase activity"/>
    <property type="evidence" value="ECO:0007669"/>
    <property type="project" value="UniProtKB-UniRule"/>
</dbReference>
<dbReference type="Proteomes" id="UP000787625">
    <property type="component" value="Unassembled WGS sequence"/>
</dbReference>